<name>A0A926FD44_9FIRM</name>
<dbReference type="Gene3D" id="1.10.1670.10">
    <property type="entry name" value="Helix-hairpin-Helix base-excision DNA repair enzymes (C-terminal)"/>
    <property type="match status" value="1"/>
</dbReference>
<dbReference type="InterPro" id="IPR003265">
    <property type="entry name" value="HhH-GPD_domain"/>
</dbReference>
<evidence type="ECO:0000256" key="10">
    <source>
        <dbReference type="ARBA" id="ARBA00044632"/>
    </source>
</evidence>
<dbReference type="Pfam" id="PF00730">
    <property type="entry name" value="HhH-GPD"/>
    <property type="match status" value="1"/>
</dbReference>
<dbReference type="Gene3D" id="1.10.340.30">
    <property type="entry name" value="Hypothetical protein, domain 2"/>
    <property type="match status" value="1"/>
</dbReference>
<organism evidence="12 13">
    <name type="scientific">Qingrenia yutianensis</name>
    <dbReference type="NCBI Taxonomy" id="2763676"/>
    <lineage>
        <taxon>Bacteria</taxon>
        <taxon>Bacillati</taxon>
        <taxon>Bacillota</taxon>
        <taxon>Clostridia</taxon>
        <taxon>Eubacteriales</taxon>
        <taxon>Oscillospiraceae</taxon>
        <taxon>Qingrenia</taxon>
    </lineage>
</organism>
<evidence type="ECO:0000256" key="5">
    <source>
        <dbReference type="ARBA" id="ARBA00022801"/>
    </source>
</evidence>
<sequence length="289" mass="32828">MKITEEKGKIILEDLHDFNPVHTFMCGQCFRWDEADGGFIGIAHGRAVLVKQTENGNVEIYNTTKKDFNDIWCDYFDFNTDYGAIKNTLSSDDSLKKAIKFGGGIRILNQEPFECLISFIISTQNSIPRIKRIITKMSELFGEKIEFNGKTYYAFPTCETLAQLTESDLAPLKAGYRAEYILDASKKLKNGEVDLNSLFDADIQSARKELLKIKGVGPKVADCVLLFSLKKHGAFPIDVWIGRIMRSLYLGENATMKEILKFSSEKFSDYAGFAQQYLFYYARENKLIG</sequence>
<dbReference type="SMART" id="SM00478">
    <property type="entry name" value="ENDO3c"/>
    <property type="match status" value="1"/>
</dbReference>
<dbReference type="EC" id="4.2.99.18" evidence="3"/>
<keyword evidence="4" id="KW-0227">DNA damage</keyword>
<keyword evidence="13" id="KW-1185">Reference proteome</keyword>
<keyword evidence="5" id="KW-0378">Hydrolase</keyword>
<dbReference type="InterPro" id="IPR000445">
    <property type="entry name" value="HhH_motif"/>
</dbReference>
<evidence type="ECO:0000256" key="2">
    <source>
        <dbReference type="ARBA" id="ARBA00010679"/>
    </source>
</evidence>
<dbReference type="RefSeq" id="WP_262432395.1">
    <property type="nucleotide sequence ID" value="NZ_JACRTE010000012.1"/>
</dbReference>
<dbReference type="EMBL" id="JACRTE010000012">
    <property type="protein sequence ID" value="MBC8597032.1"/>
    <property type="molecule type" value="Genomic_DNA"/>
</dbReference>
<dbReference type="PANTHER" id="PTHR10242">
    <property type="entry name" value="8-OXOGUANINE DNA GLYCOSYLASE"/>
    <property type="match status" value="1"/>
</dbReference>
<feature type="domain" description="HhH-GPD" evidence="11">
    <location>
        <begin position="121"/>
        <end position="283"/>
    </location>
</feature>
<keyword evidence="6" id="KW-0234">DNA repair</keyword>
<dbReference type="GO" id="GO:0008534">
    <property type="term" value="F:oxidized purine nucleobase lesion DNA N-glycosylase activity"/>
    <property type="evidence" value="ECO:0007669"/>
    <property type="project" value="InterPro"/>
</dbReference>
<evidence type="ECO:0000256" key="6">
    <source>
        <dbReference type="ARBA" id="ARBA00023204"/>
    </source>
</evidence>
<evidence type="ECO:0000256" key="3">
    <source>
        <dbReference type="ARBA" id="ARBA00012720"/>
    </source>
</evidence>
<dbReference type="AlphaFoldDB" id="A0A926FD44"/>
<comment type="similarity">
    <text evidence="1">Belongs to the Nth/MutY family.</text>
</comment>
<comment type="similarity">
    <text evidence="2">Belongs to the type-1 OGG1 family.</text>
</comment>
<dbReference type="CDD" id="cd00056">
    <property type="entry name" value="ENDO3c"/>
    <property type="match status" value="1"/>
</dbReference>
<dbReference type="Pfam" id="PF07934">
    <property type="entry name" value="OGG_N"/>
    <property type="match status" value="1"/>
</dbReference>
<dbReference type="InterPro" id="IPR011257">
    <property type="entry name" value="DNA_glycosylase"/>
</dbReference>
<evidence type="ECO:0000256" key="8">
    <source>
        <dbReference type="ARBA" id="ARBA00023268"/>
    </source>
</evidence>
<protein>
    <recommendedName>
        <fullName evidence="3">DNA-(apurinic or apyrimidinic site) lyase</fullName>
        <ecNumber evidence="3">4.2.99.18</ecNumber>
    </recommendedName>
</protein>
<dbReference type="SUPFAM" id="SSF48150">
    <property type="entry name" value="DNA-glycosylase"/>
    <property type="match status" value="1"/>
</dbReference>
<dbReference type="InterPro" id="IPR052054">
    <property type="entry name" value="Oxidative_DNA_repair_enzyme"/>
</dbReference>
<evidence type="ECO:0000256" key="9">
    <source>
        <dbReference type="ARBA" id="ARBA00023295"/>
    </source>
</evidence>
<gene>
    <name evidence="12" type="ORF">H8706_09150</name>
</gene>
<comment type="catalytic activity">
    <reaction evidence="10">
        <text>2'-deoxyribonucleotide-(2'-deoxyribose 5'-phosphate)-2'-deoxyribonucleotide-DNA = a 3'-end 2'-deoxyribonucleotide-(2,3-dehydro-2,3-deoxyribose 5'-phosphate)-DNA + a 5'-end 5'-phospho-2'-deoxyribonucleoside-DNA + H(+)</text>
        <dbReference type="Rhea" id="RHEA:66592"/>
        <dbReference type="Rhea" id="RHEA-COMP:13180"/>
        <dbReference type="Rhea" id="RHEA-COMP:16897"/>
        <dbReference type="Rhea" id="RHEA-COMP:17067"/>
        <dbReference type="ChEBI" id="CHEBI:15378"/>
        <dbReference type="ChEBI" id="CHEBI:136412"/>
        <dbReference type="ChEBI" id="CHEBI:157695"/>
        <dbReference type="ChEBI" id="CHEBI:167181"/>
        <dbReference type="EC" id="4.2.99.18"/>
    </reaction>
</comment>
<proteinExistence type="inferred from homology"/>
<dbReference type="GO" id="GO:0006289">
    <property type="term" value="P:nucleotide-excision repair"/>
    <property type="evidence" value="ECO:0007669"/>
    <property type="project" value="InterPro"/>
</dbReference>
<evidence type="ECO:0000313" key="12">
    <source>
        <dbReference type="EMBL" id="MBC8597032.1"/>
    </source>
</evidence>
<dbReference type="Proteomes" id="UP000647416">
    <property type="component" value="Unassembled WGS sequence"/>
</dbReference>
<dbReference type="Pfam" id="PF00633">
    <property type="entry name" value="HHH"/>
    <property type="match status" value="1"/>
</dbReference>
<dbReference type="GO" id="GO:0140078">
    <property type="term" value="F:class I DNA-(apurinic or apyrimidinic site) endonuclease activity"/>
    <property type="evidence" value="ECO:0007669"/>
    <property type="project" value="UniProtKB-EC"/>
</dbReference>
<evidence type="ECO:0000256" key="4">
    <source>
        <dbReference type="ARBA" id="ARBA00022763"/>
    </source>
</evidence>
<evidence type="ECO:0000256" key="1">
    <source>
        <dbReference type="ARBA" id="ARBA00008343"/>
    </source>
</evidence>
<keyword evidence="8" id="KW-0511">Multifunctional enzyme</keyword>
<comment type="caution">
    <text evidence="12">The sequence shown here is derived from an EMBL/GenBank/DDBJ whole genome shotgun (WGS) entry which is preliminary data.</text>
</comment>
<dbReference type="GO" id="GO:0003684">
    <property type="term" value="F:damaged DNA binding"/>
    <property type="evidence" value="ECO:0007669"/>
    <property type="project" value="InterPro"/>
</dbReference>
<dbReference type="Gene3D" id="3.30.310.260">
    <property type="match status" value="1"/>
</dbReference>
<evidence type="ECO:0000313" key="13">
    <source>
        <dbReference type="Proteomes" id="UP000647416"/>
    </source>
</evidence>
<keyword evidence="7" id="KW-0456">Lyase</keyword>
<dbReference type="InterPro" id="IPR023170">
    <property type="entry name" value="HhH_base_excis_C"/>
</dbReference>
<dbReference type="SUPFAM" id="SSF55945">
    <property type="entry name" value="TATA-box binding protein-like"/>
    <property type="match status" value="1"/>
</dbReference>
<keyword evidence="9" id="KW-0326">Glycosidase</keyword>
<dbReference type="GO" id="GO:0006284">
    <property type="term" value="P:base-excision repair"/>
    <property type="evidence" value="ECO:0007669"/>
    <property type="project" value="InterPro"/>
</dbReference>
<reference evidence="12" key="1">
    <citation type="submission" date="2020-08" db="EMBL/GenBank/DDBJ databases">
        <title>Genome public.</title>
        <authorList>
            <person name="Liu C."/>
            <person name="Sun Q."/>
        </authorList>
    </citation>
    <scope>NUCLEOTIDE SEQUENCE</scope>
    <source>
        <strain evidence="12">NSJ-50</strain>
    </source>
</reference>
<evidence type="ECO:0000259" key="11">
    <source>
        <dbReference type="SMART" id="SM00478"/>
    </source>
</evidence>
<dbReference type="InterPro" id="IPR012904">
    <property type="entry name" value="OGG_N"/>
</dbReference>
<dbReference type="PANTHER" id="PTHR10242:SF2">
    <property type="entry name" value="N-GLYCOSYLASE_DNA LYASE"/>
    <property type="match status" value="1"/>
</dbReference>
<evidence type="ECO:0000256" key="7">
    <source>
        <dbReference type="ARBA" id="ARBA00023239"/>
    </source>
</evidence>
<accession>A0A926FD44</accession>